<dbReference type="Proteomes" id="UP000218899">
    <property type="component" value="Chromosome"/>
</dbReference>
<dbReference type="Pfam" id="PF13692">
    <property type="entry name" value="Glyco_trans_1_4"/>
    <property type="match status" value="1"/>
</dbReference>
<proteinExistence type="predicted"/>
<organism evidence="2 3">
    <name type="scientific">Sulfurifustis variabilis</name>
    <dbReference type="NCBI Taxonomy" id="1675686"/>
    <lineage>
        <taxon>Bacteria</taxon>
        <taxon>Pseudomonadati</taxon>
        <taxon>Pseudomonadota</taxon>
        <taxon>Gammaproteobacteria</taxon>
        <taxon>Acidiferrobacterales</taxon>
        <taxon>Acidiferrobacteraceae</taxon>
        <taxon>Sulfurifustis</taxon>
    </lineage>
</organism>
<keyword evidence="2" id="KW-0808">Transferase</keyword>
<gene>
    <name evidence="2" type="ORF">SVA_2046</name>
</gene>
<dbReference type="PANTHER" id="PTHR12526">
    <property type="entry name" value="GLYCOSYLTRANSFERASE"/>
    <property type="match status" value="1"/>
</dbReference>
<dbReference type="SUPFAM" id="SSF53756">
    <property type="entry name" value="UDP-Glycosyltransferase/glycogen phosphorylase"/>
    <property type="match status" value="1"/>
</dbReference>
<reference evidence="2 3" key="1">
    <citation type="submission" date="2015-08" db="EMBL/GenBank/DDBJ databases">
        <title>Complete genome sequence of Sulfurifustis variabilis.</title>
        <authorList>
            <person name="Miura A."/>
            <person name="Kojima H."/>
            <person name="Fukui M."/>
        </authorList>
    </citation>
    <scope>NUCLEOTIDE SEQUENCE [LARGE SCALE GENOMIC DNA]</scope>
    <source>
        <strain evidence="3">skN76</strain>
    </source>
</reference>
<name>A0A1B4V4Y0_9GAMM</name>
<feature type="domain" description="Glycosyltransferase subfamily 4-like N-terminal" evidence="1">
    <location>
        <begin position="14"/>
        <end position="177"/>
    </location>
</feature>
<evidence type="ECO:0000259" key="1">
    <source>
        <dbReference type="Pfam" id="PF13439"/>
    </source>
</evidence>
<accession>A0A1B4V4Y0</accession>
<dbReference type="InterPro" id="IPR028098">
    <property type="entry name" value="Glyco_trans_4-like_N"/>
</dbReference>
<dbReference type="GO" id="GO:0016757">
    <property type="term" value="F:glycosyltransferase activity"/>
    <property type="evidence" value="ECO:0007669"/>
    <property type="project" value="UniProtKB-ARBA"/>
</dbReference>
<dbReference type="CDD" id="cd03807">
    <property type="entry name" value="GT4_WbnK-like"/>
    <property type="match status" value="1"/>
</dbReference>
<evidence type="ECO:0000313" key="3">
    <source>
        <dbReference type="Proteomes" id="UP000218899"/>
    </source>
</evidence>
<dbReference type="Pfam" id="PF13439">
    <property type="entry name" value="Glyco_transf_4"/>
    <property type="match status" value="1"/>
</dbReference>
<dbReference type="PANTHER" id="PTHR12526:SF630">
    <property type="entry name" value="GLYCOSYLTRANSFERASE"/>
    <property type="match status" value="1"/>
</dbReference>
<evidence type="ECO:0000313" key="2">
    <source>
        <dbReference type="EMBL" id="BAU48598.1"/>
    </source>
</evidence>
<dbReference type="Gene3D" id="3.40.50.2000">
    <property type="entry name" value="Glycogen Phosphorylase B"/>
    <property type="match status" value="2"/>
</dbReference>
<dbReference type="KEGG" id="sva:SVA_2046"/>
<keyword evidence="3" id="KW-1185">Reference proteome</keyword>
<dbReference type="AlphaFoldDB" id="A0A1B4V4Y0"/>
<sequence length="385" mass="41252">MTSKIAHVITGLDVGGAETALFKLLSRCDRTRFDPVVISLTSVGPIGDRIRALGIPVFALHIRSAFSAVPGVIRLAALLRANRVGLIQTWMYHADLLGGVVGAIAGRIPVVWGIRQSSFDPRSCKRSTVWIARLCGRLSRWIPTAILACSVEARRLHVDIGYDPSIEVIPNGFDLEQLKPDPGAKDCLRAELGIPVGSVVVGLVARFDPQKGHDTFLRAAGLIALRFPDVHFVLCGTEVVRSNARLLAWITDAGIREKCHLLGPRGDIEKITPGFDIAVSASTGEGFSNTVGEAMACGVPCAVTDVGDSAETVGETGQVAPARDPEALAKAIGALIEAGAEGRKRLGVAARRRIAERYELGVVVGRYEDVYERILSKERLNRCAV</sequence>
<dbReference type="RefSeq" id="WP_169924050.1">
    <property type="nucleotide sequence ID" value="NZ_AP014936.1"/>
</dbReference>
<protein>
    <submittedName>
        <fullName evidence="2">Glycosyltransferase</fullName>
    </submittedName>
</protein>
<dbReference type="EMBL" id="AP014936">
    <property type="protein sequence ID" value="BAU48598.1"/>
    <property type="molecule type" value="Genomic_DNA"/>
</dbReference>